<evidence type="ECO:0000256" key="4">
    <source>
        <dbReference type="ARBA" id="ARBA00023172"/>
    </source>
</evidence>
<dbReference type="PROSITE" id="PS00398">
    <property type="entry name" value="RECOMBINASES_2"/>
    <property type="match status" value="1"/>
</dbReference>
<evidence type="ECO:0000256" key="2">
    <source>
        <dbReference type="ARBA" id="ARBA00022908"/>
    </source>
</evidence>
<keyword evidence="4" id="KW-0233">DNA recombination</keyword>
<dbReference type="InterPro" id="IPR006119">
    <property type="entry name" value="Resolv_N"/>
</dbReference>
<gene>
    <name evidence="6" type="ORF">JDV76_01480</name>
</gene>
<name>A0ABS0VSA5_9CORY</name>
<dbReference type="Gene3D" id="3.40.50.1390">
    <property type="entry name" value="Resolvase, N-terminal catalytic domain"/>
    <property type="match status" value="1"/>
</dbReference>
<accession>A0ABS0VSA5</accession>
<dbReference type="CDD" id="cd03768">
    <property type="entry name" value="SR_ResInv"/>
    <property type="match status" value="1"/>
</dbReference>
<dbReference type="Proteomes" id="UP000625574">
    <property type="component" value="Unassembled WGS sequence"/>
</dbReference>
<organism evidence="6 7">
    <name type="scientific">Corynebacterium marambiense</name>
    <dbReference type="NCBI Taxonomy" id="2765364"/>
    <lineage>
        <taxon>Bacteria</taxon>
        <taxon>Bacillati</taxon>
        <taxon>Actinomycetota</taxon>
        <taxon>Actinomycetes</taxon>
        <taxon>Mycobacteriales</taxon>
        <taxon>Corynebacteriaceae</taxon>
        <taxon>Corynebacterium</taxon>
    </lineage>
</organism>
<sequence>MRGYRPGRRKPTGKTDELTAAGVEHIYTDHYTGRTMQRPNFQACLEVLSEGDTLVVCDLDRLGRTTVEVIHTAEELQQRGVRLKILRLGVDTSTSEGKFFYRLAASLAELEADRLRDRTMQGLEAARKRGRIGGRPKALTPAQADRARELHAAGESQRRLAELCGVSRTAIITALNQHGSTRPFPRNTGNYGLRTAVFPRYV</sequence>
<dbReference type="InterPro" id="IPR050639">
    <property type="entry name" value="SSR_resolvase"/>
</dbReference>
<evidence type="ECO:0000256" key="3">
    <source>
        <dbReference type="ARBA" id="ARBA00023125"/>
    </source>
</evidence>
<dbReference type="PROSITE" id="PS51736">
    <property type="entry name" value="RECOMBINASES_3"/>
    <property type="match status" value="1"/>
</dbReference>
<keyword evidence="7" id="KW-1185">Reference proteome</keyword>
<dbReference type="PANTHER" id="PTHR30461">
    <property type="entry name" value="DNA-INVERTASE FROM LAMBDOID PROPHAGE"/>
    <property type="match status" value="1"/>
</dbReference>
<dbReference type="Pfam" id="PF02796">
    <property type="entry name" value="HTH_7"/>
    <property type="match status" value="1"/>
</dbReference>
<dbReference type="InterPro" id="IPR006118">
    <property type="entry name" value="Recombinase_CS"/>
</dbReference>
<feature type="domain" description="Resolvase/invertase-type recombinase catalytic" evidence="5">
    <location>
        <begin position="1"/>
        <end position="130"/>
    </location>
</feature>
<evidence type="ECO:0000259" key="5">
    <source>
        <dbReference type="PROSITE" id="PS51736"/>
    </source>
</evidence>
<evidence type="ECO:0000313" key="7">
    <source>
        <dbReference type="Proteomes" id="UP000625574"/>
    </source>
</evidence>
<dbReference type="SUPFAM" id="SSF46689">
    <property type="entry name" value="Homeodomain-like"/>
    <property type="match status" value="1"/>
</dbReference>
<proteinExistence type="inferred from homology"/>
<keyword evidence="3" id="KW-0238">DNA-binding</keyword>
<dbReference type="SUPFAM" id="SSF53041">
    <property type="entry name" value="Resolvase-like"/>
    <property type="match status" value="1"/>
</dbReference>
<reference evidence="6 7" key="1">
    <citation type="submission" date="2020-12" db="EMBL/GenBank/DDBJ databases">
        <title>Genome public.</title>
        <authorList>
            <person name="Sun Q."/>
        </authorList>
    </citation>
    <scope>NUCLEOTIDE SEQUENCE [LARGE SCALE GENOMIC DNA]</scope>
    <source>
        <strain evidence="6 7">CCM 8864</strain>
    </source>
</reference>
<dbReference type="EMBL" id="JAEIOT010000004">
    <property type="protein sequence ID" value="MBI8999654.1"/>
    <property type="molecule type" value="Genomic_DNA"/>
</dbReference>
<dbReference type="RefSeq" id="WP_198735090.1">
    <property type="nucleotide sequence ID" value="NZ_JAEIOT010000004.1"/>
</dbReference>
<dbReference type="Pfam" id="PF00239">
    <property type="entry name" value="Resolvase"/>
    <property type="match status" value="1"/>
</dbReference>
<keyword evidence="2" id="KW-0229">DNA integration</keyword>
<dbReference type="SMART" id="SM00857">
    <property type="entry name" value="Resolvase"/>
    <property type="match status" value="1"/>
</dbReference>
<evidence type="ECO:0000313" key="6">
    <source>
        <dbReference type="EMBL" id="MBI8999654.1"/>
    </source>
</evidence>
<comment type="similarity">
    <text evidence="1">Belongs to the site-specific recombinase resolvase family.</text>
</comment>
<protein>
    <submittedName>
        <fullName evidence="6">Recombinase family protein</fullName>
    </submittedName>
</protein>
<dbReference type="InterPro" id="IPR009057">
    <property type="entry name" value="Homeodomain-like_sf"/>
</dbReference>
<dbReference type="InterPro" id="IPR006120">
    <property type="entry name" value="Resolvase_HTH_dom"/>
</dbReference>
<evidence type="ECO:0000256" key="1">
    <source>
        <dbReference type="ARBA" id="ARBA00009913"/>
    </source>
</evidence>
<dbReference type="InterPro" id="IPR036162">
    <property type="entry name" value="Resolvase-like_N_sf"/>
</dbReference>
<comment type="caution">
    <text evidence="6">The sequence shown here is derived from an EMBL/GenBank/DDBJ whole genome shotgun (WGS) entry which is preliminary data.</text>
</comment>
<dbReference type="CDD" id="cd00569">
    <property type="entry name" value="HTH_Hin_like"/>
    <property type="match status" value="1"/>
</dbReference>
<dbReference type="Gene3D" id="1.10.10.60">
    <property type="entry name" value="Homeodomain-like"/>
    <property type="match status" value="1"/>
</dbReference>
<dbReference type="PANTHER" id="PTHR30461:SF2">
    <property type="entry name" value="SERINE RECOMBINASE PINE-RELATED"/>
    <property type="match status" value="1"/>
</dbReference>